<dbReference type="KEGG" id="tti:THITH_01075"/>
<evidence type="ECO:0000313" key="3">
    <source>
        <dbReference type="Proteomes" id="UP000005289"/>
    </source>
</evidence>
<name>W0DN00_9GAMM</name>
<dbReference type="HOGENOM" id="CLU_1703441_0_0_6"/>
<accession>W0DN00</accession>
<dbReference type="Proteomes" id="UP000005289">
    <property type="component" value="Chromosome"/>
</dbReference>
<proteinExistence type="predicted"/>
<feature type="compositionally biased region" description="Basic and acidic residues" evidence="1">
    <location>
        <begin position="111"/>
        <end position="128"/>
    </location>
</feature>
<gene>
    <name evidence="2" type="ORF">THITH_01075</name>
</gene>
<protein>
    <submittedName>
        <fullName evidence="2">Uncharacterized protein</fullName>
    </submittedName>
</protein>
<evidence type="ECO:0000313" key="2">
    <source>
        <dbReference type="EMBL" id="AHE99826.1"/>
    </source>
</evidence>
<evidence type="ECO:0000256" key="1">
    <source>
        <dbReference type="SAM" id="MobiDB-lite"/>
    </source>
</evidence>
<organism evidence="2 3">
    <name type="scientific">Thioalkalivibrio paradoxus ARh 1</name>
    <dbReference type="NCBI Taxonomy" id="713585"/>
    <lineage>
        <taxon>Bacteria</taxon>
        <taxon>Pseudomonadati</taxon>
        <taxon>Pseudomonadota</taxon>
        <taxon>Gammaproteobacteria</taxon>
        <taxon>Chromatiales</taxon>
        <taxon>Ectothiorhodospiraceae</taxon>
        <taxon>Thioalkalivibrio</taxon>
    </lineage>
</organism>
<reference evidence="2 3" key="1">
    <citation type="submission" date="2013-12" db="EMBL/GenBank/DDBJ databases">
        <authorList>
            <consortium name="DOE Joint Genome Institute"/>
            <person name="Muyzer G."/>
            <person name="Huntemann M."/>
            <person name="Han J."/>
            <person name="Chen A."/>
            <person name="Kyrpides N."/>
            <person name="Mavromatis K."/>
            <person name="Markowitz V."/>
            <person name="Palaniappan K."/>
            <person name="Ivanova N."/>
            <person name="Schaumberg A."/>
            <person name="Pati A."/>
            <person name="Liolios K."/>
            <person name="Nordberg H.P."/>
            <person name="Cantor M.N."/>
            <person name="Hua S.X."/>
            <person name="Woyke T."/>
        </authorList>
    </citation>
    <scope>NUCLEOTIDE SEQUENCE [LARGE SCALE GENOMIC DNA]</scope>
    <source>
        <strain evidence="2 3">ARh 1</strain>
    </source>
</reference>
<dbReference type="AlphaFoldDB" id="W0DN00"/>
<dbReference type="EMBL" id="CP007029">
    <property type="protein sequence ID" value="AHE99826.1"/>
    <property type="molecule type" value="Genomic_DNA"/>
</dbReference>
<feature type="region of interest" description="Disordered" evidence="1">
    <location>
        <begin position="111"/>
        <end position="138"/>
    </location>
</feature>
<sequence>MYANHLCSACAGEVADVVALKRKGQELCVRVVQDKHSASDKPGAGIDDFYPACGQAQESVHWREKLRRLLKHLFHQEDLRLKASGASRFERGSRRDVQQLAQCLPRTELRLPGRDRAAGPVQSEDRAGRPRSARGTETFLQETFSMPLDVIASG</sequence>
<keyword evidence="3" id="KW-1185">Reference proteome</keyword>